<dbReference type="HOGENOM" id="CLU_1575933_0_0_7"/>
<protein>
    <submittedName>
        <fullName evidence="1">Uncharacterized protein</fullName>
    </submittedName>
</protein>
<name>T2GAS8_MEGG1</name>
<gene>
    <name evidence="1" type="ORF">DGI_1894</name>
</gene>
<proteinExistence type="predicted"/>
<reference evidence="1 2" key="1">
    <citation type="journal article" date="2013" name="J. Bacteriol.">
        <title>Roles of HynAB and Ech, the only two hydrogenases found in the model sulfate reducer Desulfovibrio gigas.</title>
        <authorList>
            <person name="Morais-Silva F.O."/>
            <person name="Santos C.I."/>
            <person name="Rodrigues R."/>
            <person name="Pereira I.A."/>
            <person name="Rodrigues-Pousada C."/>
        </authorList>
    </citation>
    <scope>NUCLEOTIDE SEQUENCE [LARGE SCALE GENOMIC DNA]</scope>
    <source>
        <strain evidence="2">ATCC 19364 / DSM 1382 / NCIMB 9332 / VKM B-1759</strain>
    </source>
</reference>
<dbReference type="EMBL" id="CP006585">
    <property type="protein sequence ID" value="AGW13680.1"/>
    <property type="molecule type" value="Genomic_DNA"/>
</dbReference>
<sequence>MLIYSNATTSRDETGFLLDVDVKLVCNFRHVSRLTARKREGVIDAIEYYVEDERRERRTWGPFCFIEQTQEAEILDGPGVYFFLVNAKIAYFGRCEDFAQRLQHYCEIPKTLCNAPQHQAICRMNTMLYRAFQRRDMVHCFFYPCPTTENPLVHAMLVDIVKPSWNLLQ</sequence>
<dbReference type="Proteomes" id="UP000016587">
    <property type="component" value="Chromosome"/>
</dbReference>
<dbReference type="KEGG" id="dgg:DGI_1894"/>
<dbReference type="STRING" id="1121448.DGI_1894"/>
<evidence type="ECO:0000313" key="1">
    <source>
        <dbReference type="EMBL" id="AGW13680.1"/>
    </source>
</evidence>
<reference evidence="2" key="2">
    <citation type="submission" date="2013-07" db="EMBL/GenBank/DDBJ databases">
        <authorList>
            <person name="Morais-Silva F.O."/>
            <person name="Rezende A.M."/>
            <person name="Pimentel C."/>
            <person name="Resende D.M."/>
            <person name="Santos C.I."/>
            <person name="Clemente C."/>
            <person name="de Oliveira L.M."/>
            <person name="da Silva S.M."/>
            <person name="Costa D.A."/>
            <person name="Varela-Raposo A."/>
            <person name="Horacio E.C.A."/>
            <person name="Matos M."/>
            <person name="Flores O."/>
            <person name="Ruiz J.C."/>
            <person name="Rodrigues-Pousada C."/>
        </authorList>
    </citation>
    <scope>NUCLEOTIDE SEQUENCE [LARGE SCALE GENOMIC DNA]</scope>
    <source>
        <strain evidence="2">ATCC 19364 / DSM 1382 / NCIMB 9332 / VKM B-1759</strain>
    </source>
</reference>
<dbReference type="PATRIC" id="fig|1121448.10.peg.1857"/>
<keyword evidence="2" id="KW-1185">Reference proteome</keyword>
<evidence type="ECO:0000313" key="2">
    <source>
        <dbReference type="Proteomes" id="UP000016587"/>
    </source>
</evidence>
<dbReference type="AlphaFoldDB" id="T2GAS8"/>
<accession>T2GAS8</accession>
<dbReference type="RefSeq" id="WP_021760550.1">
    <property type="nucleotide sequence ID" value="NC_022444.1"/>
</dbReference>
<organism evidence="1 2">
    <name type="scientific">Megalodesulfovibrio gigas (strain ATCC 19364 / DSM 1382 / NCIMB 9332 / VKM B-1759)</name>
    <name type="common">Desulfovibrio gigas</name>
    <dbReference type="NCBI Taxonomy" id="1121448"/>
    <lineage>
        <taxon>Bacteria</taxon>
        <taxon>Pseudomonadati</taxon>
        <taxon>Thermodesulfobacteriota</taxon>
        <taxon>Desulfovibrionia</taxon>
        <taxon>Desulfovibrionales</taxon>
        <taxon>Desulfovibrionaceae</taxon>
        <taxon>Megalodesulfovibrio</taxon>
    </lineage>
</organism>